<evidence type="ECO:0000313" key="2">
    <source>
        <dbReference type="Proteomes" id="UP000499080"/>
    </source>
</evidence>
<dbReference type="AlphaFoldDB" id="A0A4Y2E622"/>
<organism evidence="1 2">
    <name type="scientific">Araneus ventricosus</name>
    <name type="common">Orbweaver spider</name>
    <name type="synonym">Epeira ventricosa</name>
    <dbReference type="NCBI Taxonomy" id="182803"/>
    <lineage>
        <taxon>Eukaryota</taxon>
        <taxon>Metazoa</taxon>
        <taxon>Ecdysozoa</taxon>
        <taxon>Arthropoda</taxon>
        <taxon>Chelicerata</taxon>
        <taxon>Arachnida</taxon>
        <taxon>Araneae</taxon>
        <taxon>Araneomorphae</taxon>
        <taxon>Entelegynae</taxon>
        <taxon>Araneoidea</taxon>
        <taxon>Araneidae</taxon>
        <taxon>Araneus</taxon>
    </lineage>
</organism>
<keyword evidence="2" id="KW-1185">Reference proteome</keyword>
<name>A0A4Y2E622_ARAVE</name>
<dbReference type="EMBL" id="BGPR01000513">
    <property type="protein sequence ID" value="GBM24187.1"/>
    <property type="molecule type" value="Genomic_DNA"/>
</dbReference>
<dbReference type="Proteomes" id="UP000499080">
    <property type="component" value="Unassembled WGS sequence"/>
</dbReference>
<sequence length="95" mass="10520">MNESAAGIQRQLVEVCEESVMSRQSVANWCTGSRTMSHCARTVGTADIKTDDESVGGTGESSSSDYYLFPVLKRHFGGHRFQSDEDVKKKRCNAR</sequence>
<proteinExistence type="predicted"/>
<reference evidence="1 2" key="1">
    <citation type="journal article" date="2019" name="Sci. Rep.">
        <title>Orb-weaving spider Araneus ventricosus genome elucidates the spidroin gene catalogue.</title>
        <authorList>
            <person name="Kono N."/>
            <person name="Nakamura H."/>
            <person name="Ohtoshi R."/>
            <person name="Moran D.A.P."/>
            <person name="Shinohara A."/>
            <person name="Yoshida Y."/>
            <person name="Fujiwara M."/>
            <person name="Mori M."/>
            <person name="Tomita M."/>
            <person name="Arakawa K."/>
        </authorList>
    </citation>
    <scope>NUCLEOTIDE SEQUENCE [LARGE SCALE GENOMIC DNA]</scope>
</reference>
<comment type="caution">
    <text evidence="1">The sequence shown here is derived from an EMBL/GenBank/DDBJ whole genome shotgun (WGS) entry which is preliminary data.</text>
</comment>
<protein>
    <submittedName>
        <fullName evidence="1">Uncharacterized protein</fullName>
    </submittedName>
</protein>
<evidence type="ECO:0000313" key="1">
    <source>
        <dbReference type="EMBL" id="GBM24187.1"/>
    </source>
</evidence>
<gene>
    <name evidence="1" type="ORF">AVEN_4940_1</name>
</gene>
<accession>A0A4Y2E622</accession>